<name>A7XXC9_BP234</name>
<dbReference type="KEGG" id="vg:5600474"/>
<evidence type="ECO:0000313" key="1">
    <source>
        <dbReference type="EMBL" id="ABU96928.1"/>
    </source>
</evidence>
<evidence type="ECO:0008006" key="3">
    <source>
        <dbReference type="Google" id="ProtNLM"/>
    </source>
</evidence>
<organism evidence="1 2">
    <name type="scientific">Thermus virus P23-45</name>
    <name type="common">Thermus thermophilus phage P23-45</name>
    <dbReference type="NCBI Taxonomy" id="2914006"/>
    <lineage>
        <taxon>Viruses</taxon>
        <taxon>Duplodnaviria</taxon>
        <taxon>Heunggongvirae</taxon>
        <taxon>Uroviricota</taxon>
        <taxon>Caudoviricetes</taxon>
        <taxon>Oshimavirus</taxon>
        <taxon>Oshimavirus P2345</taxon>
    </lineage>
</organism>
<accession>A7XXC9</accession>
<protein>
    <recommendedName>
        <fullName evidence="3">Tail assembly chaperone</fullName>
    </recommendedName>
</protein>
<keyword evidence="2" id="KW-1185">Reference proteome</keyword>
<sequence>MTRLSDLFAPEWTLQVGEEVWRMRPLSLATLAEAEGQGILLENLQAGDLQSWTRFLEFLSGVEAAKLVAALEKYPLVLEAFQRKVMWAFGADDASEVKVNRRRVKNPLKDTKEEVKPEPTDFGFLVTLSRVTGIALSDLSRMTLRGLMAVQASLKDLPPAPKLF</sequence>
<dbReference type="GeneID" id="5600474"/>
<gene>
    <name evidence="1" type="ORF">P23p95</name>
</gene>
<dbReference type="Proteomes" id="UP000001132">
    <property type="component" value="Segment"/>
</dbReference>
<proteinExistence type="predicted"/>
<reference evidence="1 2" key="1">
    <citation type="journal article" date="2008" name="J. Mol. Biol.">
        <title>Genome comparison and proteomic characterization of Thermus thermophilus bacteriophages P23-45 and P74-26: siphoviruses with triplex-forming sequences and the longest known tails.</title>
        <authorList>
            <person name="Minakhin L."/>
            <person name="Goel M."/>
            <person name="Berdygulova Z."/>
            <person name="Ramanculov E."/>
            <person name="Florens L."/>
            <person name="Glazko G."/>
            <person name="Karamychev V.N."/>
            <person name="Slesarev A.I."/>
            <person name="Kozyavkin S.A."/>
            <person name="Khromov I."/>
            <person name="Ackermann H.W."/>
            <person name="Washburn M."/>
            <person name="Mushegian A."/>
            <person name="Severinov K."/>
        </authorList>
    </citation>
    <scope>NUCLEOTIDE SEQUENCE</scope>
</reference>
<dbReference type="EMBL" id="EU100883">
    <property type="protein sequence ID" value="ABU96928.1"/>
    <property type="molecule type" value="Genomic_DNA"/>
</dbReference>
<evidence type="ECO:0000313" key="2">
    <source>
        <dbReference type="Proteomes" id="UP000001132"/>
    </source>
</evidence>
<organismHost>
    <name type="scientific">Thermus thermophilus</name>
    <dbReference type="NCBI Taxonomy" id="274"/>
</organismHost>
<dbReference type="RefSeq" id="YP_001467948.1">
    <property type="nucleotide sequence ID" value="NC_009803.1"/>
</dbReference>